<dbReference type="AlphaFoldDB" id="E9L0D6"/>
<proteinExistence type="predicted"/>
<evidence type="ECO:0000256" key="1">
    <source>
        <dbReference type="SAM" id="Phobius"/>
    </source>
</evidence>
<keyword evidence="1" id="KW-0472">Membrane</keyword>
<keyword evidence="1" id="KW-0812">Transmembrane</keyword>
<name>E9L0D6_9GAMM</name>
<dbReference type="EMBL" id="HM453327">
    <property type="protein sequence ID" value="ADU79019.1"/>
    <property type="molecule type" value="Genomic_DNA"/>
</dbReference>
<reference evidence="2" key="2">
    <citation type="journal article" date="2011" name="Antimicrob. Agents Chemother.">
        <title>Diversity of clavulanic acid-inhibited extended-spectrum ?-lactamases in Aeromonas spp. from the Seine River, Paris, France.</title>
        <authorList>
            <person name="Girlich D."/>
            <person name="Poirel L."/>
            <person name="Nordmann P."/>
        </authorList>
    </citation>
    <scope>NUCLEOTIDE SEQUENCE</scope>
    <source>
        <strain evidence="2">AL-1</strain>
    </source>
</reference>
<sequence length="224" mass="24025">MAKCILNTLCIGNFSKGLTSKGSRSSGPHTATPTVAFLPVTMVSICSFNSGDWAETTHELKLNISRAVVVKTPFAMTFIRLSLLFLWVIQKAATAAFVHSVLFVIRSVCRFQGCAFHEPELWVVLIWAPDNYAQLLAVPSVAADNCVQPVVAPSAAVDNCVQPVVVLYEVAGNYVLPVVVQPEAFGNSFLPAVVQHEAFGNYAQGDSLQPVAAATDALLYLAQV</sequence>
<keyword evidence="1" id="KW-1133">Transmembrane helix</keyword>
<protein>
    <submittedName>
        <fullName evidence="2">Uncharacterized protein</fullName>
    </submittedName>
</protein>
<organism evidence="2">
    <name type="scientific">Aeromonas allosaccharophila</name>
    <dbReference type="NCBI Taxonomy" id="656"/>
    <lineage>
        <taxon>Bacteria</taxon>
        <taxon>Pseudomonadati</taxon>
        <taxon>Pseudomonadota</taxon>
        <taxon>Gammaproteobacteria</taxon>
        <taxon>Aeromonadales</taxon>
        <taxon>Aeromonadaceae</taxon>
        <taxon>Aeromonas</taxon>
    </lineage>
</organism>
<reference evidence="2" key="1">
    <citation type="journal article" date="2010" name="Antimicrob. Agents Chemother.">
        <title>PER-6, an extended-spectrum beta-lactamase from Aeromonas allosaccharophila.</title>
        <authorList>
            <person name="Girlich D."/>
            <person name="Poirel L."/>
            <person name="Nordmann P."/>
        </authorList>
    </citation>
    <scope>NUCLEOTIDE SEQUENCE</scope>
    <source>
        <strain evidence="2">AL-1</strain>
    </source>
</reference>
<accession>E9L0D6</accession>
<feature type="transmembrane region" description="Helical" evidence="1">
    <location>
        <begin position="81"/>
        <end position="105"/>
    </location>
</feature>
<evidence type="ECO:0000313" key="2">
    <source>
        <dbReference type="EMBL" id="ADU79019.1"/>
    </source>
</evidence>